<feature type="non-terminal residue" evidence="8">
    <location>
        <position position="96"/>
    </location>
</feature>
<comment type="catalytic activity">
    <reaction evidence="1">
        <text>S-ubiquitinyl-[E2 ubiquitin-conjugating enzyme]-L-cysteine + [acceptor protein]-L-lysine = [E2 ubiquitin-conjugating enzyme]-L-cysteine + N(6)-ubiquitinyl-[acceptor protein]-L-lysine.</text>
        <dbReference type="EC" id="2.3.2.26"/>
    </reaction>
</comment>
<dbReference type="InterPro" id="IPR050409">
    <property type="entry name" value="E3_ubiq-protein_ligase"/>
</dbReference>
<evidence type="ECO:0000256" key="6">
    <source>
        <dbReference type="PROSITE-ProRule" id="PRU00104"/>
    </source>
</evidence>
<keyword evidence="4" id="KW-0808">Transferase</keyword>
<evidence type="ECO:0000313" key="8">
    <source>
        <dbReference type="EMBL" id="NXD63799.1"/>
    </source>
</evidence>
<dbReference type="AlphaFoldDB" id="A0A851XJX1"/>
<evidence type="ECO:0000256" key="1">
    <source>
        <dbReference type="ARBA" id="ARBA00000885"/>
    </source>
</evidence>
<keyword evidence="8" id="KW-0436">Ligase</keyword>
<dbReference type="SUPFAM" id="SSF56204">
    <property type="entry name" value="Hect, E3 ligase catalytic domain"/>
    <property type="match status" value="1"/>
</dbReference>
<keyword evidence="9" id="KW-1185">Reference proteome</keyword>
<evidence type="ECO:0000256" key="4">
    <source>
        <dbReference type="ARBA" id="ARBA00022679"/>
    </source>
</evidence>
<dbReference type="PANTHER" id="PTHR11254">
    <property type="entry name" value="HECT DOMAIN UBIQUITIN-PROTEIN LIGASE"/>
    <property type="match status" value="1"/>
</dbReference>
<evidence type="ECO:0000256" key="2">
    <source>
        <dbReference type="ARBA" id="ARBA00004906"/>
    </source>
</evidence>
<evidence type="ECO:0000259" key="7">
    <source>
        <dbReference type="PROSITE" id="PS50237"/>
    </source>
</evidence>
<gene>
    <name evidence="8" type="primary">Smurf2_1</name>
    <name evidence="8" type="ORF">EOLROS_R03311</name>
</gene>
<dbReference type="Proteomes" id="UP000637704">
    <property type="component" value="Unassembled WGS sequence"/>
</dbReference>
<evidence type="ECO:0000313" key="9">
    <source>
        <dbReference type="Proteomes" id="UP000637704"/>
    </source>
</evidence>
<dbReference type="InterPro" id="IPR035983">
    <property type="entry name" value="Hect_E3_ubiquitin_ligase"/>
</dbReference>
<evidence type="ECO:0000256" key="3">
    <source>
        <dbReference type="ARBA" id="ARBA00012485"/>
    </source>
</evidence>
<comment type="pathway">
    <text evidence="2">Protein modification; protein ubiquitination.</text>
</comment>
<proteinExistence type="predicted"/>
<dbReference type="InterPro" id="IPR000569">
    <property type="entry name" value="HECT_dom"/>
</dbReference>
<dbReference type="Gene3D" id="3.30.2410.10">
    <property type="entry name" value="Hect, E3 ligase catalytic domain"/>
    <property type="match status" value="1"/>
</dbReference>
<keyword evidence="5 6" id="KW-0833">Ubl conjugation pathway</keyword>
<dbReference type="PROSITE" id="PS50237">
    <property type="entry name" value="HECT"/>
    <property type="match status" value="1"/>
</dbReference>
<dbReference type="PANTHER" id="PTHR11254:SF300">
    <property type="entry name" value="E3 UBIQUITIN-PROTEIN LIGASE SMURF2"/>
    <property type="match status" value="1"/>
</dbReference>
<dbReference type="GO" id="GO:0046332">
    <property type="term" value="F:SMAD binding"/>
    <property type="evidence" value="ECO:0007669"/>
    <property type="project" value="TreeGrafter"/>
</dbReference>
<dbReference type="GO" id="GO:0005737">
    <property type="term" value="C:cytoplasm"/>
    <property type="evidence" value="ECO:0007669"/>
    <property type="project" value="TreeGrafter"/>
</dbReference>
<dbReference type="EMBL" id="WBNI01000086">
    <property type="protein sequence ID" value="NXD63799.1"/>
    <property type="molecule type" value="Genomic_DNA"/>
</dbReference>
<dbReference type="GO" id="GO:0016874">
    <property type="term" value="F:ligase activity"/>
    <property type="evidence" value="ECO:0007669"/>
    <property type="project" value="UniProtKB-KW"/>
</dbReference>
<dbReference type="Pfam" id="PF00632">
    <property type="entry name" value="HECT"/>
    <property type="match status" value="1"/>
</dbReference>
<feature type="domain" description="HECT" evidence="7">
    <location>
        <begin position="1"/>
        <end position="96"/>
    </location>
</feature>
<dbReference type="GO" id="GO:0016567">
    <property type="term" value="P:protein ubiquitination"/>
    <property type="evidence" value="ECO:0007669"/>
    <property type="project" value="TreeGrafter"/>
</dbReference>
<protein>
    <recommendedName>
        <fullName evidence="3">HECT-type E3 ubiquitin transferase</fullName>
        <ecNumber evidence="3">2.3.2.26</ecNumber>
    </recommendedName>
</protein>
<dbReference type="GO" id="GO:0043161">
    <property type="term" value="P:proteasome-mediated ubiquitin-dependent protein catabolic process"/>
    <property type="evidence" value="ECO:0007669"/>
    <property type="project" value="TreeGrafter"/>
</dbReference>
<reference evidence="8" key="1">
    <citation type="submission" date="2019-09" db="EMBL/GenBank/DDBJ databases">
        <title>Bird 10,000 Genomes (B10K) Project - Family phase.</title>
        <authorList>
            <person name="Zhang G."/>
        </authorList>
    </citation>
    <scope>NUCLEOTIDE SEQUENCE</scope>
    <source>
        <strain evidence="8">B10K-DU-025-06</strain>
        <tissue evidence="8">Mixed tissue sample</tissue>
    </source>
</reference>
<dbReference type="EC" id="2.3.2.26" evidence="3"/>
<dbReference type="GO" id="GO:0030514">
    <property type="term" value="P:negative regulation of BMP signaling pathway"/>
    <property type="evidence" value="ECO:0007669"/>
    <property type="project" value="TreeGrafter"/>
</dbReference>
<name>A0A851XJX1_EOLRO</name>
<feature type="non-terminal residue" evidence="8">
    <location>
        <position position="1"/>
    </location>
</feature>
<accession>A0A851XJX1</accession>
<evidence type="ECO:0000256" key="5">
    <source>
        <dbReference type="ARBA" id="ARBA00022786"/>
    </source>
</evidence>
<comment type="caution">
    <text evidence="6">Lacks conserved residue(s) required for the propagation of feature annotation.</text>
</comment>
<comment type="caution">
    <text evidence="8">The sequence shown here is derived from an EMBL/GenBank/DDBJ whole genome shotgun (WGS) entry which is preliminary data.</text>
</comment>
<organism evidence="8 9">
    <name type="scientific">Eolophus roseicapilla</name>
    <name type="common">Galah cockatoo</name>
    <name type="synonym">Cacatua roseicapilla</name>
    <dbReference type="NCBI Taxonomy" id="176039"/>
    <lineage>
        <taxon>Eukaryota</taxon>
        <taxon>Metazoa</taxon>
        <taxon>Chordata</taxon>
        <taxon>Craniata</taxon>
        <taxon>Vertebrata</taxon>
        <taxon>Euteleostomi</taxon>
        <taxon>Archelosauria</taxon>
        <taxon>Archosauria</taxon>
        <taxon>Dinosauria</taxon>
        <taxon>Saurischia</taxon>
        <taxon>Theropoda</taxon>
        <taxon>Coelurosauria</taxon>
        <taxon>Aves</taxon>
        <taxon>Neognathae</taxon>
        <taxon>Neoaves</taxon>
        <taxon>Telluraves</taxon>
        <taxon>Australaves</taxon>
        <taxon>Psittaciformes</taxon>
        <taxon>Cacatuidae</taxon>
        <taxon>Eolophus</taxon>
    </lineage>
</organism>
<sequence>AVEFFDEERRARLLQFVTGSSRVPLQGFKALQGNCSGSNCKCLYLEEAIGHIPETLAEKEAGWLFNRIDIPPYESYDKLYEKLLTAIEETCGFAVE</sequence>
<dbReference type="GO" id="GO:0061630">
    <property type="term" value="F:ubiquitin protein ligase activity"/>
    <property type="evidence" value="ECO:0007669"/>
    <property type="project" value="UniProtKB-EC"/>
</dbReference>